<sequence length="188" mass="21625">MIKHAFKALVLSALFLNGCVVATGMDEGLKNGDIIFQTSTSSQSKAIQLATGSKYSHMGIIYFRDSEYFVHEAVQPVKLTPLREWINRGEKKHYVVKRLKDADRVLTKPVLKRMQAVGEEFSGKNYDVYFEWSDERIYCSELVWKIYKQAAGIEIGELQPLRSFDLTDPVVAKSWWNGMVIISHWMNR</sequence>
<comment type="caution">
    <text evidence="2">The sequence shown here is derived from an EMBL/GenBank/DDBJ whole genome shotgun (WGS) entry which is preliminary data.</text>
</comment>
<dbReference type="Proteomes" id="UP000295807">
    <property type="component" value="Unassembled WGS sequence"/>
</dbReference>
<dbReference type="Pfam" id="PF05708">
    <property type="entry name" value="Peptidase_C92"/>
    <property type="match status" value="1"/>
</dbReference>
<evidence type="ECO:0000313" key="3">
    <source>
        <dbReference type="Proteomes" id="UP000295807"/>
    </source>
</evidence>
<protein>
    <submittedName>
        <fullName evidence="2">Permuted papain-like amidase YaeF/Yiix C92 family enzyme</fullName>
    </submittedName>
</protein>
<dbReference type="RefSeq" id="WP_207910365.1">
    <property type="nucleotide sequence ID" value="NZ_CP042432.1"/>
</dbReference>
<evidence type="ECO:0000256" key="1">
    <source>
        <dbReference type="SAM" id="SignalP"/>
    </source>
</evidence>
<dbReference type="AlphaFoldDB" id="A0A4R3KL30"/>
<name>A0A4R3KL30_9SPHI</name>
<dbReference type="InterPro" id="IPR024453">
    <property type="entry name" value="Peptidase_C92"/>
</dbReference>
<accession>A0A4R3KL30</accession>
<gene>
    <name evidence="2" type="ORF">EDD80_12023</name>
</gene>
<proteinExistence type="predicted"/>
<dbReference type="NCBIfam" id="NF007458">
    <property type="entry name" value="PRK10030.1"/>
    <property type="match status" value="1"/>
</dbReference>
<feature type="chain" id="PRO_5020857740" evidence="1">
    <location>
        <begin position="23"/>
        <end position="188"/>
    </location>
</feature>
<reference evidence="2 3" key="1">
    <citation type="submission" date="2019-03" db="EMBL/GenBank/DDBJ databases">
        <title>Genomic Encyclopedia of Type Strains, Phase IV (KMG-IV): sequencing the most valuable type-strain genomes for metagenomic binning, comparative biology and taxonomic classification.</title>
        <authorList>
            <person name="Goeker M."/>
        </authorList>
    </citation>
    <scope>NUCLEOTIDE SEQUENCE [LARGE SCALE GENOMIC DNA]</scope>
    <source>
        <strain evidence="2 3">DSM 21100</strain>
    </source>
</reference>
<evidence type="ECO:0000313" key="2">
    <source>
        <dbReference type="EMBL" id="TCS84657.1"/>
    </source>
</evidence>
<dbReference type="InterPro" id="IPR038765">
    <property type="entry name" value="Papain-like_cys_pep_sf"/>
</dbReference>
<organism evidence="2 3">
    <name type="scientific">Anseongella ginsenosidimutans</name>
    <dbReference type="NCBI Taxonomy" id="496056"/>
    <lineage>
        <taxon>Bacteria</taxon>
        <taxon>Pseudomonadati</taxon>
        <taxon>Bacteroidota</taxon>
        <taxon>Sphingobacteriia</taxon>
        <taxon>Sphingobacteriales</taxon>
        <taxon>Sphingobacteriaceae</taxon>
        <taxon>Anseongella</taxon>
    </lineage>
</organism>
<keyword evidence="3" id="KW-1185">Reference proteome</keyword>
<dbReference type="Gene3D" id="3.90.1720.10">
    <property type="entry name" value="endopeptidase domain like (from Nostoc punctiforme)"/>
    <property type="match status" value="1"/>
</dbReference>
<keyword evidence="1" id="KW-0732">Signal</keyword>
<dbReference type="EMBL" id="SMAD01000020">
    <property type="protein sequence ID" value="TCS84657.1"/>
    <property type="molecule type" value="Genomic_DNA"/>
</dbReference>
<dbReference type="SUPFAM" id="SSF54001">
    <property type="entry name" value="Cysteine proteinases"/>
    <property type="match status" value="1"/>
</dbReference>
<feature type="signal peptide" evidence="1">
    <location>
        <begin position="1"/>
        <end position="22"/>
    </location>
</feature>